<feature type="region of interest" description="Disordered" evidence="1">
    <location>
        <begin position="60"/>
        <end position="81"/>
    </location>
</feature>
<proteinExistence type="predicted"/>
<protein>
    <submittedName>
        <fullName evidence="2">Uncharacterized protein</fullName>
    </submittedName>
</protein>
<dbReference type="OrthoDB" id="3469225at2759"/>
<dbReference type="GeneID" id="8101149"/>
<evidence type="ECO:0000313" key="2">
    <source>
        <dbReference type="EMBL" id="EED23784.1"/>
    </source>
</evidence>
<evidence type="ECO:0000256" key="1">
    <source>
        <dbReference type="SAM" id="MobiDB-lite"/>
    </source>
</evidence>
<reference evidence="3" key="1">
    <citation type="journal article" date="2015" name="Genome Announc.">
        <title>Genome sequence of the AIDS-associated pathogen Penicillium marneffei (ATCC18224) and its near taxonomic relative Talaromyces stipitatus (ATCC10500).</title>
        <authorList>
            <person name="Nierman W.C."/>
            <person name="Fedorova-Abrams N.D."/>
            <person name="Andrianopoulos A."/>
        </authorList>
    </citation>
    <scope>NUCLEOTIDE SEQUENCE [LARGE SCALE GENOMIC DNA]</scope>
    <source>
        <strain evidence="3">ATCC 10500 / CBS 375.48 / QM 6759 / NRRL 1006</strain>
    </source>
</reference>
<dbReference type="RefSeq" id="XP_002341171.1">
    <property type="nucleotide sequence ID" value="XM_002341130.1"/>
</dbReference>
<dbReference type="InterPro" id="IPR021858">
    <property type="entry name" value="Fun_TF"/>
</dbReference>
<dbReference type="InParanoid" id="B8LTV4"/>
<dbReference type="STRING" id="441959.B8LTV4"/>
<dbReference type="AlphaFoldDB" id="B8LTV4"/>
<organism evidence="2 3">
    <name type="scientific">Talaromyces stipitatus (strain ATCC 10500 / CBS 375.48 / QM 6759 / NRRL 1006)</name>
    <name type="common">Penicillium stipitatum</name>
    <dbReference type="NCBI Taxonomy" id="441959"/>
    <lineage>
        <taxon>Eukaryota</taxon>
        <taxon>Fungi</taxon>
        <taxon>Dikarya</taxon>
        <taxon>Ascomycota</taxon>
        <taxon>Pezizomycotina</taxon>
        <taxon>Eurotiomycetes</taxon>
        <taxon>Eurotiomycetidae</taxon>
        <taxon>Eurotiales</taxon>
        <taxon>Trichocomaceae</taxon>
        <taxon>Talaromyces</taxon>
        <taxon>Talaromyces sect. Talaromyces</taxon>
    </lineage>
</organism>
<name>B8LTV4_TALSN</name>
<keyword evidence="3" id="KW-1185">Reference proteome</keyword>
<accession>B8LTV4</accession>
<dbReference type="eggNOG" id="ENOG502SHB7">
    <property type="taxonomic scope" value="Eukaryota"/>
</dbReference>
<dbReference type="VEuPathDB" id="FungiDB:TSTA_071800"/>
<dbReference type="HOGENOM" id="CLU_051213_0_0_1"/>
<dbReference type="OMA" id="CTMISVD"/>
<dbReference type="Proteomes" id="UP000001745">
    <property type="component" value="Unassembled WGS sequence"/>
</dbReference>
<evidence type="ECO:0000313" key="3">
    <source>
        <dbReference type="Proteomes" id="UP000001745"/>
    </source>
</evidence>
<feature type="compositionally biased region" description="Polar residues" evidence="1">
    <location>
        <begin position="60"/>
        <end position="74"/>
    </location>
</feature>
<dbReference type="EMBL" id="EQ962652">
    <property type="protein sequence ID" value="EED23784.1"/>
    <property type="molecule type" value="Genomic_DNA"/>
</dbReference>
<gene>
    <name evidence="2" type="ORF">TSTA_071800</name>
</gene>
<sequence length="410" mass="46146">MFIPYTVPSSEKDRNTRRMINTHVAANASVKRRSCKKAINDGSQESTEFTKGLNWFHIQSHPTTTPSHNQQQESATDEEKTLEHTASDLVVAREFCCPSFSGGRFYPIKDQGSDSRGQLFLNALSYYFDVLLPYDSKVAGLNNAERYGYAAKLLDRVLQYKEVLHSRAAFSLCILHHNNGSRLVHQAILSHRQHTLKALRQKLSSQQVDDALLDSLCTMISVDEYLGFSEYRAVHLKGLQDIMQVRKTRNANQQLTLSPAPMPTAEESAITMVVNMNRLMVEFHLQMNVGFYRKMATIPTPTPETLARFSDPALEMRAMNLPPGFRDLICSALLTANILNLLDDFAAWFFKGMGTEAAYRETWRYSYFEPANGLENCISTALVCLADDLSALGSHPCAVISGRRTNVQRC</sequence>
<dbReference type="Pfam" id="PF11951">
    <property type="entry name" value="Fungal_trans_2"/>
    <property type="match status" value="1"/>
</dbReference>